<dbReference type="EMBL" id="UIDG01000354">
    <property type="protein sequence ID" value="SUS07344.1"/>
    <property type="molecule type" value="Genomic_DNA"/>
</dbReference>
<dbReference type="AlphaFoldDB" id="A0A380TI70"/>
<organism evidence="2">
    <name type="scientific">metagenome</name>
    <dbReference type="NCBI Taxonomy" id="256318"/>
    <lineage>
        <taxon>unclassified sequences</taxon>
        <taxon>metagenomes</taxon>
    </lineage>
</organism>
<proteinExistence type="predicted"/>
<accession>A0A380TI70</accession>
<protein>
    <submittedName>
        <fullName evidence="2">Uncharacterized protein</fullName>
    </submittedName>
</protein>
<evidence type="ECO:0000256" key="1">
    <source>
        <dbReference type="SAM" id="Phobius"/>
    </source>
</evidence>
<keyword evidence="1" id="KW-0472">Membrane</keyword>
<keyword evidence="1" id="KW-1133">Transmembrane helix</keyword>
<reference evidence="2" key="1">
    <citation type="submission" date="2018-07" db="EMBL/GenBank/DDBJ databases">
        <authorList>
            <person name="Quirk P.G."/>
            <person name="Krulwich T.A."/>
        </authorList>
    </citation>
    <scope>NUCLEOTIDE SEQUENCE</scope>
</reference>
<feature type="transmembrane region" description="Helical" evidence="1">
    <location>
        <begin position="21"/>
        <end position="40"/>
    </location>
</feature>
<keyword evidence="1" id="KW-0812">Transmembrane</keyword>
<name>A0A380TI70_9ZZZZ</name>
<gene>
    <name evidence="2" type="ORF">DF3PB_4170004</name>
</gene>
<sequence>MLAKCLNKVFALDCRSTGIEHGIIIGLIAAGLIASVLALSHPLPELFTPFADVAANSVVSADTNTSAATR</sequence>
<evidence type="ECO:0000313" key="2">
    <source>
        <dbReference type="EMBL" id="SUS07344.1"/>
    </source>
</evidence>